<evidence type="ECO:0000256" key="1">
    <source>
        <dbReference type="SAM" id="MobiDB-lite"/>
    </source>
</evidence>
<name>A0ABN6RKB5_9DEIO</name>
<evidence type="ECO:0000313" key="3">
    <source>
        <dbReference type="Proteomes" id="UP001064971"/>
    </source>
</evidence>
<dbReference type="EMBL" id="AP026561">
    <property type="protein sequence ID" value="BDP43775.1"/>
    <property type="molecule type" value="Genomic_DNA"/>
</dbReference>
<feature type="compositionally biased region" description="Low complexity" evidence="1">
    <location>
        <begin position="1"/>
        <end position="19"/>
    </location>
</feature>
<geneLocation type="plasmid" evidence="2 3">
    <name>pDAETH-1</name>
</geneLocation>
<keyword evidence="3" id="KW-1185">Reference proteome</keyword>
<dbReference type="Proteomes" id="UP001064971">
    <property type="component" value="Plasmid pDAETH-1"/>
</dbReference>
<keyword evidence="2" id="KW-0614">Plasmid</keyword>
<accession>A0ABN6RKB5</accession>
<reference evidence="2" key="1">
    <citation type="submission" date="2022-07" db="EMBL/GenBank/DDBJ databases">
        <title>Complete Genome Sequence of the Radioresistant Bacterium Deinococcus aetherius ST0316, Isolated from the Air Dust collected in Lower Stratosphere above Japan.</title>
        <authorList>
            <person name="Satoh K."/>
            <person name="Hagiwara K."/>
            <person name="Katsumata K."/>
            <person name="Kubo A."/>
            <person name="Yokobori S."/>
            <person name="Yamagishi A."/>
            <person name="Oono Y."/>
            <person name="Narumi I."/>
        </authorList>
    </citation>
    <scope>NUCLEOTIDE SEQUENCE</scope>
    <source>
        <strain evidence="2">ST0316</strain>
        <plasmid evidence="2">pDAETH-1</plasmid>
    </source>
</reference>
<gene>
    <name evidence="2" type="ORF">DAETH_37440</name>
</gene>
<feature type="region of interest" description="Disordered" evidence="1">
    <location>
        <begin position="1"/>
        <end position="35"/>
    </location>
</feature>
<organism evidence="2 3">
    <name type="scientific">Deinococcus aetherius</name>
    <dbReference type="NCBI Taxonomy" id="200252"/>
    <lineage>
        <taxon>Bacteria</taxon>
        <taxon>Thermotogati</taxon>
        <taxon>Deinococcota</taxon>
        <taxon>Deinococci</taxon>
        <taxon>Deinococcales</taxon>
        <taxon>Deinococcaceae</taxon>
        <taxon>Deinococcus</taxon>
    </lineage>
</organism>
<proteinExistence type="predicted"/>
<evidence type="ECO:0000313" key="2">
    <source>
        <dbReference type="EMBL" id="BDP43775.1"/>
    </source>
</evidence>
<protein>
    <submittedName>
        <fullName evidence="2">Uncharacterized protein</fullName>
    </submittedName>
</protein>
<sequence>MGTGADGVTPPAGVGVGAAMKVTPNDRPRTGAQEPVPRDQLWLVRLLRLQEAIRLRQDPDHFDPDLPLGEASPPGLRAAETQLLSGEVREMDALSLMWTIASGEVLLGLFGEERLGRLPSLLDRMRGELRSRRPALQA</sequence>